<dbReference type="SUPFAM" id="SSF48264">
    <property type="entry name" value="Cytochrome P450"/>
    <property type="match status" value="1"/>
</dbReference>
<dbReference type="InterPro" id="IPR050196">
    <property type="entry name" value="Cytochrome_P450_Monoox"/>
</dbReference>
<dbReference type="InterPro" id="IPR002401">
    <property type="entry name" value="Cyt_P450_E_grp-I"/>
</dbReference>
<dbReference type="Gene3D" id="1.10.630.10">
    <property type="entry name" value="Cytochrome P450"/>
    <property type="match status" value="1"/>
</dbReference>
<comment type="similarity">
    <text evidence="1 7">Belongs to the cytochrome P450 family.</text>
</comment>
<evidence type="ECO:0000313" key="8">
    <source>
        <dbReference type="EMBL" id="MDV7136772.1"/>
    </source>
</evidence>
<dbReference type="InterPro" id="IPR017972">
    <property type="entry name" value="Cyt_P450_CS"/>
</dbReference>
<reference evidence="8 9" key="1">
    <citation type="submission" date="2023-10" db="EMBL/GenBank/DDBJ databases">
        <title>Development of a sustainable strategy for remediation of hydrocarbon-contaminated territories based on the waste exchange concept.</title>
        <authorList>
            <person name="Krivoruchko A."/>
        </authorList>
    </citation>
    <scope>NUCLEOTIDE SEQUENCE [LARGE SCALE GENOMIC DNA]</scope>
    <source>
        <strain evidence="8 9">IEGM 1236</strain>
    </source>
</reference>
<dbReference type="InterPro" id="IPR001128">
    <property type="entry name" value="Cyt_P450"/>
</dbReference>
<dbReference type="InterPro" id="IPR036396">
    <property type="entry name" value="Cyt_P450_sf"/>
</dbReference>
<dbReference type="PRINTS" id="PR00385">
    <property type="entry name" value="P450"/>
</dbReference>
<dbReference type="Pfam" id="PF00067">
    <property type="entry name" value="p450"/>
    <property type="match status" value="1"/>
</dbReference>
<evidence type="ECO:0000256" key="4">
    <source>
        <dbReference type="ARBA" id="ARBA00023002"/>
    </source>
</evidence>
<dbReference type="PANTHER" id="PTHR24291:SF50">
    <property type="entry name" value="BIFUNCTIONAL ALBAFLAVENONE MONOOXYGENASE_TERPENE SYNTHASE"/>
    <property type="match status" value="1"/>
</dbReference>
<keyword evidence="2 7" id="KW-0349">Heme</keyword>
<keyword evidence="6 7" id="KW-0503">Monooxygenase</keyword>
<keyword evidence="5 7" id="KW-0408">Iron</keyword>
<evidence type="ECO:0000256" key="2">
    <source>
        <dbReference type="ARBA" id="ARBA00022617"/>
    </source>
</evidence>
<dbReference type="PROSITE" id="PS00086">
    <property type="entry name" value="CYTOCHROME_P450"/>
    <property type="match status" value="1"/>
</dbReference>
<proteinExistence type="inferred from homology"/>
<evidence type="ECO:0000256" key="7">
    <source>
        <dbReference type="RuleBase" id="RU000461"/>
    </source>
</evidence>
<organism evidence="8 9">
    <name type="scientific">Williamsia marianensis</name>
    <dbReference type="NCBI Taxonomy" id="85044"/>
    <lineage>
        <taxon>Bacteria</taxon>
        <taxon>Bacillati</taxon>
        <taxon>Actinomycetota</taxon>
        <taxon>Actinomycetes</taxon>
        <taxon>Mycobacteriales</taxon>
        <taxon>Nocardiaceae</taxon>
        <taxon>Williamsia</taxon>
    </lineage>
</organism>
<dbReference type="RefSeq" id="WP_317714745.1">
    <property type="nucleotide sequence ID" value="NZ_JAWLUM010000005.1"/>
</dbReference>
<evidence type="ECO:0000313" key="9">
    <source>
        <dbReference type="Proteomes" id="UP001185792"/>
    </source>
</evidence>
<protein>
    <submittedName>
        <fullName evidence="8">Cytochrome P450</fullName>
    </submittedName>
</protein>
<evidence type="ECO:0000256" key="5">
    <source>
        <dbReference type="ARBA" id="ARBA00023004"/>
    </source>
</evidence>
<dbReference type="Proteomes" id="UP001185792">
    <property type="component" value="Unassembled WGS sequence"/>
</dbReference>
<keyword evidence="4 7" id="KW-0560">Oxidoreductase</keyword>
<keyword evidence="9" id="KW-1185">Reference proteome</keyword>
<evidence type="ECO:0000256" key="3">
    <source>
        <dbReference type="ARBA" id="ARBA00022723"/>
    </source>
</evidence>
<dbReference type="PRINTS" id="PR00463">
    <property type="entry name" value="EP450I"/>
</dbReference>
<sequence length="448" mass="50019">MSTNTIPHPPKRVPVLGDILGMDRERPNQKTLWQFSQLGPIYRRSIIGGIDLTFVGSAHLMEQALDEAKWERFIGRPIAALRSVAGDGLFTAPNDSTAWINGHAALISGFSKDSMRAYHPAMVEVSQSLREELLRVPEQASFAETSSSVALEVIGRCGFGHSFGFGDPDGEARRKAFIDALTRTLAYTQETAIPVIGSITGRKRRRQADADTDLILGTVNQVLEDRRRSGLRADDLLDLMLYPTSEETKLDDENIRHQMLTFLVAGHETTGNLLAFAAHFLATHPDAAQRMREERQSITDGRALDFDEVPKLRFTRAVISESLRLWPTAPGFFRAARTDTTLGDYTFSKGEWIFILLLAVHRDQAVWGADADEFRPERFLQDRVPTSYKPFGTGPRACIGRQFALHEATIVLSDLVQAFDLEAGTKTLDVEENLTLRPNNLRLNFAPR</sequence>
<evidence type="ECO:0000256" key="1">
    <source>
        <dbReference type="ARBA" id="ARBA00010617"/>
    </source>
</evidence>
<keyword evidence="3 7" id="KW-0479">Metal-binding</keyword>
<dbReference type="EMBL" id="JAWLUM010000005">
    <property type="protein sequence ID" value="MDV7136772.1"/>
    <property type="molecule type" value="Genomic_DNA"/>
</dbReference>
<evidence type="ECO:0000256" key="6">
    <source>
        <dbReference type="ARBA" id="ARBA00023033"/>
    </source>
</evidence>
<name>A0ABU4EZU9_WILMA</name>
<gene>
    <name evidence="8" type="ORF">R4198_24015</name>
</gene>
<comment type="caution">
    <text evidence="8">The sequence shown here is derived from an EMBL/GenBank/DDBJ whole genome shotgun (WGS) entry which is preliminary data.</text>
</comment>
<accession>A0ABU4EZU9</accession>
<dbReference type="PANTHER" id="PTHR24291">
    <property type="entry name" value="CYTOCHROME P450 FAMILY 4"/>
    <property type="match status" value="1"/>
</dbReference>